<evidence type="ECO:0000313" key="3">
    <source>
        <dbReference type="EMBL" id="ORX60624.1"/>
    </source>
</evidence>
<evidence type="ECO:0000256" key="2">
    <source>
        <dbReference type="SAM" id="MobiDB-lite"/>
    </source>
</evidence>
<proteinExistence type="inferred from homology"/>
<organism evidence="3 4">
    <name type="scientific">Hesseltinella vesiculosa</name>
    <dbReference type="NCBI Taxonomy" id="101127"/>
    <lineage>
        <taxon>Eukaryota</taxon>
        <taxon>Fungi</taxon>
        <taxon>Fungi incertae sedis</taxon>
        <taxon>Mucoromycota</taxon>
        <taxon>Mucoromycotina</taxon>
        <taxon>Mucoromycetes</taxon>
        <taxon>Mucorales</taxon>
        <taxon>Cunninghamellaceae</taxon>
        <taxon>Hesseltinella</taxon>
    </lineage>
</organism>
<comment type="similarity">
    <text evidence="1">Belongs to the RRN3 family.</text>
</comment>
<feature type="compositionally biased region" description="Acidic residues" evidence="2">
    <location>
        <begin position="494"/>
        <end position="512"/>
    </location>
</feature>
<dbReference type="EMBL" id="MCGT01000004">
    <property type="protein sequence ID" value="ORX60624.1"/>
    <property type="molecule type" value="Genomic_DNA"/>
</dbReference>
<dbReference type="OrthoDB" id="26970at2759"/>
<evidence type="ECO:0000313" key="4">
    <source>
        <dbReference type="Proteomes" id="UP000242146"/>
    </source>
</evidence>
<protein>
    <submittedName>
        <fullName evidence="3">RNA polymerase I-specific transcription initiation factor RRN3</fullName>
    </submittedName>
</protein>
<dbReference type="PANTHER" id="PTHR12790:SF0">
    <property type="entry name" value="RNA POLYMERASE I-SPECIFIC TRANSCRIPTION INITIATION FACTOR RRN3-RELATED"/>
    <property type="match status" value="1"/>
</dbReference>
<dbReference type="GO" id="GO:0001042">
    <property type="term" value="F:RNA polymerase I core binding"/>
    <property type="evidence" value="ECO:0007669"/>
    <property type="project" value="TreeGrafter"/>
</dbReference>
<dbReference type="GO" id="GO:0005634">
    <property type="term" value="C:nucleus"/>
    <property type="evidence" value="ECO:0007669"/>
    <property type="project" value="TreeGrafter"/>
</dbReference>
<dbReference type="GO" id="GO:0006361">
    <property type="term" value="P:transcription initiation at RNA polymerase I promoter"/>
    <property type="evidence" value="ECO:0007669"/>
    <property type="project" value="InterPro"/>
</dbReference>
<dbReference type="Pfam" id="PF05327">
    <property type="entry name" value="RRN3"/>
    <property type="match status" value="1"/>
</dbReference>
<name>A0A1X2GSZ0_9FUNG</name>
<dbReference type="STRING" id="101127.A0A1X2GSZ0"/>
<keyword evidence="4" id="KW-1185">Reference proteome</keyword>
<dbReference type="PANTHER" id="PTHR12790">
    <property type="entry name" value="TRANSCRIPTION INITIATION FACTOR IA RRN3"/>
    <property type="match status" value="1"/>
</dbReference>
<dbReference type="Proteomes" id="UP000242146">
    <property type="component" value="Unassembled WGS sequence"/>
</dbReference>
<dbReference type="GO" id="GO:0001181">
    <property type="term" value="F:RNA polymerase I general transcription initiation factor activity"/>
    <property type="evidence" value="ECO:0007669"/>
    <property type="project" value="InterPro"/>
</dbReference>
<comment type="caution">
    <text evidence="3">The sequence shown here is derived from an EMBL/GenBank/DDBJ whole genome shotgun (WGS) entry which is preliminary data.</text>
</comment>
<keyword evidence="3" id="KW-0648">Protein biosynthesis</keyword>
<gene>
    <name evidence="3" type="ORF">DM01DRAFT_1361601</name>
</gene>
<feature type="region of interest" description="Disordered" evidence="2">
    <location>
        <begin position="494"/>
        <end position="531"/>
    </location>
</feature>
<feature type="region of interest" description="Disordered" evidence="2">
    <location>
        <begin position="115"/>
        <end position="162"/>
    </location>
</feature>
<sequence length="531" mass="60718">MPSYAVATRTVAYDRHHEAIQDILKLIPTSYNSLYVCIQRHLPYKKRGTADHASYVRNLIQVMTYVPVLQKQIMTLLVEHLVRVDTLIQVEMDDLDEDVEFVTYSMNFDDDYESEVDSEAEDLAEDQGDDMNGNDSDLDSDYGADEDENSEKGELSTKQQKKVRSMVRKLDSMMYLVLGHLAAKQSPDARNDMYSILLDTFDRTIIKTLKSRYTQFLMFYLCSMDGHFSDSFLEHLLQLIMDPLRPNVHRIAAAAYVSSYVARAKFMEPTTIQRTVGTLCGFCEQLLDQYEVKYGTDDVAHAVNAERHEVFYASLQAVMYIFCFRWRDLTLHDDSLDALIDDDEPTGAMSLTNAPAFPGAQLIDAHLGTSNTTSIPDTDYSSLQFGSGDKKWCHGLRNMPRLIMNKLYPLKVCSLPVVRQFAKISHETNFMYIYSILEKSKDLLITGVNLDSVNDTGARNLLHTVQTFFPFDPYKLESSRKYIDSIYFEWIAEDDDEDDSDEEEDDEEEEDNMSAGMMAMSISPSPTSHYL</sequence>
<keyword evidence="3" id="KW-0396">Initiation factor</keyword>
<evidence type="ECO:0000256" key="1">
    <source>
        <dbReference type="ARBA" id="ARBA00010098"/>
    </source>
</evidence>
<reference evidence="3 4" key="1">
    <citation type="submission" date="2016-07" db="EMBL/GenBank/DDBJ databases">
        <title>Pervasive Adenine N6-methylation of Active Genes in Fungi.</title>
        <authorList>
            <consortium name="DOE Joint Genome Institute"/>
            <person name="Mondo S.J."/>
            <person name="Dannebaum R.O."/>
            <person name="Kuo R.C."/>
            <person name="Labutti K."/>
            <person name="Haridas S."/>
            <person name="Kuo A."/>
            <person name="Salamov A."/>
            <person name="Ahrendt S.R."/>
            <person name="Lipzen A."/>
            <person name="Sullivan W."/>
            <person name="Andreopoulos W.B."/>
            <person name="Clum A."/>
            <person name="Lindquist E."/>
            <person name="Daum C."/>
            <person name="Ramamoorthy G.K."/>
            <person name="Gryganskyi A."/>
            <person name="Culley D."/>
            <person name="Magnuson J.K."/>
            <person name="James T.Y."/>
            <person name="O'Malley M.A."/>
            <person name="Stajich J.E."/>
            <person name="Spatafora J.W."/>
            <person name="Visel A."/>
            <person name="Grigoriev I.V."/>
        </authorList>
    </citation>
    <scope>NUCLEOTIDE SEQUENCE [LARGE SCALE GENOMIC DNA]</scope>
    <source>
        <strain evidence="3 4">NRRL 3301</strain>
    </source>
</reference>
<dbReference type="AlphaFoldDB" id="A0A1X2GSZ0"/>
<dbReference type="GO" id="GO:0003743">
    <property type="term" value="F:translation initiation factor activity"/>
    <property type="evidence" value="ECO:0007669"/>
    <property type="project" value="UniProtKB-KW"/>
</dbReference>
<feature type="compositionally biased region" description="Acidic residues" evidence="2">
    <location>
        <begin position="136"/>
        <end position="149"/>
    </location>
</feature>
<dbReference type="InterPro" id="IPR007991">
    <property type="entry name" value="RNA_pol_I_trans_ini_fac_RRN3"/>
</dbReference>
<accession>A0A1X2GSZ0</accession>
<feature type="compositionally biased region" description="Acidic residues" evidence="2">
    <location>
        <begin position="115"/>
        <end position="129"/>
    </location>
</feature>
<feature type="compositionally biased region" description="Polar residues" evidence="2">
    <location>
        <begin position="522"/>
        <end position="531"/>
    </location>
</feature>